<dbReference type="EMBL" id="CADCWG010000036">
    <property type="protein sequence ID" value="CAA9538772.1"/>
    <property type="molecule type" value="Genomic_DNA"/>
</dbReference>
<proteinExistence type="predicted"/>
<reference evidence="3" key="1">
    <citation type="submission" date="2020-02" db="EMBL/GenBank/DDBJ databases">
        <authorList>
            <person name="Meier V. D."/>
        </authorList>
    </citation>
    <scope>NUCLEOTIDE SEQUENCE</scope>
    <source>
        <strain evidence="3">AVDCRST_MAG49</strain>
    </source>
</reference>
<dbReference type="AlphaFoldDB" id="A0A6J4U2P5"/>
<feature type="transmembrane region" description="Helical" evidence="2">
    <location>
        <begin position="12"/>
        <end position="30"/>
    </location>
</feature>
<keyword evidence="2" id="KW-0812">Transmembrane</keyword>
<keyword evidence="2" id="KW-0472">Membrane</keyword>
<protein>
    <submittedName>
        <fullName evidence="3">Uncharacterized protein</fullName>
    </submittedName>
</protein>
<evidence type="ECO:0000313" key="3">
    <source>
        <dbReference type="EMBL" id="CAA9538772.1"/>
    </source>
</evidence>
<keyword evidence="2" id="KW-1133">Transmembrane helix</keyword>
<evidence type="ECO:0000256" key="1">
    <source>
        <dbReference type="SAM" id="MobiDB-lite"/>
    </source>
</evidence>
<feature type="transmembrane region" description="Helical" evidence="2">
    <location>
        <begin position="42"/>
        <end position="63"/>
    </location>
</feature>
<evidence type="ECO:0000256" key="2">
    <source>
        <dbReference type="SAM" id="Phobius"/>
    </source>
</evidence>
<organism evidence="3">
    <name type="scientific">uncultured Thermomicrobiales bacterium</name>
    <dbReference type="NCBI Taxonomy" id="1645740"/>
    <lineage>
        <taxon>Bacteria</taxon>
        <taxon>Pseudomonadati</taxon>
        <taxon>Thermomicrobiota</taxon>
        <taxon>Thermomicrobia</taxon>
        <taxon>Thermomicrobiales</taxon>
        <taxon>environmental samples</taxon>
    </lineage>
</organism>
<accession>A0A6J4U2P5</accession>
<name>A0A6J4U2P5_9BACT</name>
<gene>
    <name evidence="3" type="ORF">AVDCRST_MAG49-614</name>
</gene>
<feature type="region of interest" description="Disordered" evidence="1">
    <location>
        <begin position="66"/>
        <end position="85"/>
    </location>
</feature>
<sequence length="85" mass="8943">MGEELSHWRIYLIGLGAPIAVVGLVVYGMGQAFAVSREFETNIGLGLMIGGLIATIIGVVASLRRPDGADGADDPQIESPVARRH</sequence>